<dbReference type="PANTHER" id="PTHR43867:SF2">
    <property type="entry name" value="CELLULOSE SYNTHASE CATALYTIC SUBUNIT A [UDP-FORMING]"/>
    <property type="match status" value="1"/>
</dbReference>
<dbReference type="Proteomes" id="UP001434337">
    <property type="component" value="Chromosome"/>
</dbReference>
<evidence type="ECO:0000256" key="5">
    <source>
        <dbReference type="ARBA" id="ARBA00022989"/>
    </source>
</evidence>
<dbReference type="PANTHER" id="PTHR43867">
    <property type="entry name" value="CELLULOSE SYNTHASE CATALYTIC SUBUNIT A [UDP-FORMING]"/>
    <property type="match status" value="1"/>
</dbReference>
<feature type="region of interest" description="Disordered" evidence="7">
    <location>
        <begin position="644"/>
        <end position="665"/>
    </location>
</feature>
<proteinExistence type="predicted"/>
<evidence type="ECO:0000313" key="11">
    <source>
        <dbReference type="Proteomes" id="UP001434337"/>
    </source>
</evidence>
<evidence type="ECO:0000256" key="2">
    <source>
        <dbReference type="ARBA" id="ARBA00022676"/>
    </source>
</evidence>
<keyword evidence="6 8" id="KW-0472">Membrane</keyword>
<feature type="domain" description="Glycosyltransferase 2-like" evidence="9">
    <location>
        <begin position="220"/>
        <end position="421"/>
    </location>
</feature>
<evidence type="ECO:0000313" key="10">
    <source>
        <dbReference type="EMBL" id="WZW99926.1"/>
    </source>
</evidence>
<gene>
    <name evidence="10" type="ORF">PCC79_06995</name>
</gene>
<organism evidence="10 11">
    <name type="scientific">Propioniciclava soli</name>
    <dbReference type="NCBI Taxonomy" id="2775081"/>
    <lineage>
        <taxon>Bacteria</taxon>
        <taxon>Bacillati</taxon>
        <taxon>Actinomycetota</taxon>
        <taxon>Actinomycetes</taxon>
        <taxon>Propionibacteriales</taxon>
        <taxon>Propionibacteriaceae</taxon>
        <taxon>Propioniciclava</taxon>
    </lineage>
</organism>
<feature type="transmembrane region" description="Helical" evidence="8">
    <location>
        <begin position="491"/>
        <end position="510"/>
    </location>
</feature>
<evidence type="ECO:0000256" key="1">
    <source>
        <dbReference type="ARBA" id="ARBA00004141"/>
    </source>
</evidence>
<sequence length="665" mass="73252">MAAASITPQAPLVLEETNDLARVDAHVPRSRRQATRNPYSPVMVAVSLMALIGILAYAWFLLNPANRGDLLPWLLVIFAEVTLIFHALMSMWTVLSGIRNPRTFAFHQAKSELYDADANAERGVSHDPTRWPMFLGSQEVAADLLITVYGEPVDVIRKTAEAALAVRGAHGTWILDDGRSDEVRDLAAELGCSYVRRLTSHGAKAGNVNNALTVAKAPFFVILDADFVPRPEFLEETLPFMVDNNVALVQTPQTYGNMHNIISRGAGYMQTMFYRFVQPGRNEFNAAFSVGTNVLYRRAAVLDIGGLYTDSKSEDVWTSLLLHERGWRSIYIPNTLAVGDAPETIEAYTKQQQRWATGGFEILLTHFPFSPRRRLTLDQRFMYFVTATHYLTGIAPGILLFVPALEIFFDLRPVNLTVGPFEWFLFYAGFYLLQILLAGLTLGTFRWEVLLLAQCSFPIYLRAFKNAFIGVDTKWSVTGATGGKVSPFNFIIPQVLVWVFLICATSVSVYRDMSLGHLNIATIWNGINLVALTAFMVVAYLEGRAAVGSARAAAATPLPDPVESSPEPLPSVVEVLDRSAIEGARRDVDSLLAGREPAMAVEPSTLLLAQRYTPGDSQLGVMPVPVRRGRGLDASVIPAPRRAAASLPATTEPTVPTTDTQEVFR</sequence>
<feature type="transmembrane region" description="Helical" evidence="8">
    <location>
        <begin position="73"/>
        <end position="95"/>
    </location>
</feature>
<evidence type="ECO:0000256" key="8">
    <source>
        <dbReference type="SAM" id="Phobius"/>
    </source>
</evidence>
<dbReference type="InterPro" id="IPR050321">
    <property type="entry name" value="Glycosyltr_2/OpgH_subfam"/>
</dbReference>
<accession>A0ABZ3CCW5</accession>
<comment type="subcellular location">
    <subcellularLocation>
        <location evidence="1">Membrane</location>
        <topology evidence="1">Multi-pass membrane protein</topology>
    </subcellularLocation>
</comment>
<feature type="transmembrane region" description="Helical" evidence="8">
    <location>
        <begin position="424"/>
        <end position="442"/>
    </location>
</feature>
<evidence type="ECO:0000256" key="4">
    <source>
        <dbReference type="ARBA" id="ARBA00022692"/>
    </source>
</evidence>
<dbReference type="InterPro" id="IPR029044">
    <property type="entry name" value="Nucleotide-diphossugar_trans"/>
</dbReference>
<evidence type="ECO:0000256" key="7">
    <source>
        <dbReference type="SAM" id="MobiDB-lite"/>
    </source>
</evidence>
<protein>
    <submittedName>
        <fullName evidence="10">Glycosyltransferase family 2 protein</fullName>
    </submittedName>
</protein>
<dbReference type="RefSeq" id="WP_232548151.1">
    <property type="nucleotide sequence ID" value="NZ_CP115965.1"/>
</dbReference>
<name>A0ABZ3CCW5_9ACTN</name>
<keyword evidence="5 8" id="KW-1133">Transmembrane helix</keyword>
<keyword evidence="3" id="KW-0808">Transferase</keyword>
<dbReference type="CDD" id="cd06421">
    <property type="entry name" value="CESA_CelA_like"/>
    <property type="match status" value="1"/>
</dbReference>
<evidence type="ECO:0000259" key="9">
    <source>
        <dbReference type="Pfam" id="PF13632"/>
    </source>
</evidence>
<feature type="transmembrane region" description="Helical" evidence="8">
    <location>
        <begin position="522"/>
        <end position="541"/>
    </location>
</feature>
<reference evidence="10 11" key="1">
    <citation type="journal article" date="2023" name="Environ Microbiome">
        <title>A coral-associated actinobacterium mitigates coral bleaching under heat stress.</title>
        <authorList>
            <person name="Li J."/>
            <person name="Zou Y."/>
            <person name="Li Q."/>
            <person name="Zhang J."/>
            <person name="Bourne D.G."/>
            <person name="Lyu Y."/>
            <person name="Liu C."/>
            <person name="Zhang S."/>
        </authorList>
    </citation>
    <scope>NUCLEOTIDE SEQUENCE [LARGE SCALE GENOMIC DNA]</scope>
    <source>
        <strain evidence="10 11">SCSIO 13291</strain>
    </source>
</reference>
<dbReference type="SUPFAM" id="SSF53448">
    <property type="entry name" value="Nucleotide-diphospho-sugar transferases"/>
    <property type="match status" value="1"/>
</dbReference>
<evidence type="ECO:0000256" key="6">
    <source>
        <dbReference type="ARBA" id="ARBA00023136"/>
    </source>
</evidence>
<dbReference type="Gene3D" id="3.90.550.10">
    <property type="entry name" value="Spore Coat Polysaccharide Biosynthesis Protein SpsA, Chain A"/>
    <property type="match status" value="1"/>
</dbReference>
<feature type="transmembrane region" description="Helical" evidence="8">
    <location>
        <begin position="381"/>
        <end position="404"/>
    </location>
</feature>
<keyword evidence="2" id="KW-0328">Glycosyltransferase</keyword>
<evidence type="ECO:0000256" key="3">
    <source>
        <dbReference type="ARBA" id="ARBA00022679"/>
    </source>
</evidence>
<feature type="transmembrane region" description="Helical" evidence="8">
    <location>
        <begin position="39"/>
        <end position="61"/>
    </location>
</feature>
<keyword evidence="11" id="KW-1185">Reference proteome</keyword>
<dbReference type="Pfam" id="PF13632">
    <property type="entry name" value="Glyco_trans_2_3"/>
    <property type="match status" value="1"/>
</dbReference>
<keyword evidence="4 8" id="KW-0812">Transmembrane</keyword>
<dbReference type="EMBL" id="CP115965">
    <property type="protein sequence ID" value="WZW99926.1"/>
    <property type="molecule type" value="Genomic_DNA"/>
</dbReference>
<dbReference type="InterPro" id="IPR001173">
    <property type="entry name" value="Glyco_trans_2-like"/>
</dbReference>